<comment type="caution">
    <text evidence="2">The sequence shown here is derived from an EMBL/GenBank/DDBJ whole genome shotgun (WGS) entry which is preliminary data.</text>
</comment>
<sequence>MEKYNDAKRFQYVLMSGLDRAFSRCKKLKKVQPKEMPWFDSEIVLQKGLIIRTIMGDKEVVYVREIQELGVFGMLIWEKLDGVDDRYERRHDDMGGENAENELKSSFHP</sequence>
<accession>A0A6L2N401</accession>
<proteinExistence type="predicted"/>
<evidence type="ECO:0000256" key="1">
    <source>
        <dbReference type="SAM" id="MobiDB-lite"/>
    </source>
</evidence>
<protein>
    <submittedName>
        <fullName evidence="2">Uncharacterized protein</fullName>
    </submittedName>
</protein>
<dbReference type="EMBL" id="BKCJ010008175">
    <property type="protein sequence ID" value="GEU80931.1"/>
    <property type="molecule type" value="Genomic_DNA"/>
</dbReference>
<name>A0A6L2N401_TANCI</name>
<reference evidence="2" key="1">
    <citation type="journal article" date="2019" name="Sci. Rep.">
        <title>Draft genome of Tanacetum cinerariifolium, the natural source of mosquito coil.</title>
        <authorList>
            <person name="Yamashiro T."/>
            <person name="Shiraishi A."/>
            <person name="Satake H."/>
            <person name="Nakayama K."/>
        </authorList>
    </citation>
    <scope>NUCLEOTIDE SEQUENCE</scope>
</reference>
<dbReference type="AlphaFoldDB" id="A0A6L2N401"/>
<organism evidence="2">
    <name type="scientific">Tanacetum cinerariifolium</name>
    <name type="common">Dalmatian daisy</name>
    <name type="synonym">Chrysanthemum cinerariifolium</name>
    <dbReference type="NCBI Taxonomy" id="118510"/>
    <lineage>
        <taxon>Eukaryota</taxon>
        <taxon>Viridiplantae</taxon>
        <taxon>Streptophyta</taxon>
        <taxon>Embryophyta</taxon>
        <taxon>Tracheophyta</taxon>
        <taxon>Spermatophyta</taxon>
        <taxon>Magnoliopsida</taxon>
        <taxon>eudicotyledons</taxon>
        <taxon>Gunneridae</taxon>
        <taxon>Pentapetalae</taxon>
        <taxon>asterids</taxon>
        <taxon>campanulids</taxon>
        <taxon>Asterales</taxon>
        <taxon>Asteraceae</taxon>
        <taxon>Asteroideae</taxon>
        <taxon>Anthemideae</taxon>
        <taxon>Anthemidinae</taxon>
        <taxon>Tanacetum</taxon>
    </lineage>
</organism>
<evidence type="ECO:0000313" key="2">
    <source>
        <dbReference type="EMBL" id="GEU80931.1"/>
    </source>
</evidence>
<gene>
    <name evidence="2" type="ORF">Tci_052909</name>
</gene>
<feature type="region of interest" description="Disordered" evidence="1">
    <location>
        <begin position="88"/>
        <end position="109"/>
    </location>
</feature>